<organism evidence="1 2">
    <name type="scientific">Venturia inaequalis</name>
    <name type="common">Apple scab fungus</name>
    <dbReference type="NCBI Taxonomy" id="5025"/>
    <lineage>
        <taxon>Eukaryota</taxon>
        <taxon>Fungi</taxon>
        <taxon>Dikarya</taxon>
        <taxon>Ascomycota</taxon>
        <taxon>Pezizomycotina</taxon>
        <taxon>Dothideomycetes</taxon>
        <taxon>Pleosporomycetidae</taxon>
        <taxon>Venturiales</taxon>
        <taxon>Venturiaceae</taxon>
        <taxon>Venturia</taxon>
    </lineage>
</organism>
<accession>A0A8H3YRM5</accession>
<reference evidence="1 2" key="1">
    <citation type="submission" date="2018-12" db="EMBL/GenBank/DDBJ databases">
        <title>Venturia inaequalis Genome Resource.</title>
        <authorList>
            <person name="Lichtner F.J."/>
        </authorList>
    </citation>
    <scope>NUCLEOTIDE SEQUENCE [LARGE SCALE GENOMIC DNA]</scope>
    <source>
        <strain evidence="1 2">120213</strain>
    </source>
</reference>
<sequence>MLFKETLLRLRSSETVIDADLFMHFVGLQVIHVAATTAHHEPDTLHRTNEAAYTGVGHRPRAVHCSFQGHIVCLATGESRMRARMKSWEAQAPSEPFAYQEIHLSLNASILANASGRADGAAHQHAAYWYTPAELL</sequence>
<dbReference type="Proteomes" id="UP000447873">
    <property type="component" value="Unassembled WGS sequence"/>
</dbReference>
<dbReference type="EMBL" id="WNWS01000368">
    <property type="protein sequence ID" value="KAE9969428.1"/>
    <property type="molecule type" value="Genomic_DNA"/>
</dbReference>
<gene>
    <name evidence="1" type="ORF">EG328_006876</name>
</gene>
<dbReference type="AlphaFoldDB" id="A0A8H3YRM5"/>
<evidence type="ECO:0000313" key="1">
    <source>
        <dbReference type="EMBL" id="KAE9969428.1"/>
    </source>
</evidence>
<name>A0A8H3YRM5_VENIN</name>
<protein>
    <submittedName>
        <fullName evidence="1">Uncharacterized protein</fullName>
    </submittedName>
</protein>
<proteinExistence type="predicted"/>
<comment type="caution">
    <text evidence="1">The sequence shown here is derived from an EMBL/GenBank/DDBJ whole genome shotgun (WGS) entry which is preliminary data.</text>
</comment>
<evidence type="ECO:0000313" key="2">
    <source>
        <dbReference type="Proteomes" id="UP000447873"/>
    </source>
</evidence>